<dbReference type="EMBL" id="JAUQYP010000001">
    <property type="protein sequence ID" value="MDO8107501.1"/>
    <property type="molecule type" value="Genomic_DNA"/>
</dbReference>
<dbReference type="RefSeq" id="WP_304601122.1">
    <property type="nucleotide sequence ID" value="NZ_JAUQYP010000001.1"/>
</dbReference>
<feature type="compositionally biased region" description="Basic and acidic residues" evidence="1">
    <location>
        <begin position="1"/>
        <end position="16"/>
    </location>
</feature>
<evidence type="ECO:0000313" key="3">
    <source>
        <dbReference type="Proteomes" id="UP001232536"/>
    </source>
</evidence>
<organism evidence="2 3">
    <name type="scientific">Actinotalea lenta</name>
    <dbReference type="NCBI Taxonomy" id="3064654"/>
    <lineage>
        <taxon>Bacteria</taxon>
        <taxon>Bacillati</taxon>
        <taxon>Actinomycetota</taxon>
        <taxon>Actinomycetes</taxon>
        <taxon>Micrococcales</taxon>
        <taxon>Cellulomonadaceae</taxon>
        <taxon>Actinotalea</taxon>
    </lineage>
</organism>
<sequence length="106" mass="11825">MDAPADRGRRAPEARGPDSCGPGGRELYRLDAGYPELRLGFEYDGEEWHRGAQIAADEARRDDLLHRFGWTVVAATREKVLGARPAIERVVADLIGWAGPVARREW</sequence>
<evidence type="ECO:0000313" key="2">
    <source>
        <dbReference type="EMBL" id="MDO8107501.1"/>
    </source>
</evidence>
<keyword evidence="3" id="KW-1185">Reference proteome</keyword>
<feature type="region of interest" description="Disordered" evidence="1">
    <location>
        <begin position="1"/>
        <end position="25"/>
    </location>
</feature>
<proteinExistence type="predicted"/>
<accession>A0ABT9DDL0</accession>
<protein>
    <recommendedName>
        <fullName evidence="4">DUF559 domain-containing protein</fullName>
    </recommendedName>
</protein>
<evidence type="ECO:0000256" key="1">
    <source>
        <dbReference type="SAM" id="MobiDB-lite"/>
    </source>
</evidence>
<name>A0ABT9DDL0_9CELL</name>
<dbReference type="Proteomes" id="UP001232536">
    <property type="component" value="Unassembled WGS sequence"/>
</dbReference>
<evidence type="ECO:0008006" key="4">
    <source>
        <dbReference type="Google" id="ProtNLM"/>
    </source>
</evidence>
<reference evidence="2 3" key="1">
    <citation type="submission" date="2023-07" db="EMBL/GenBank/DDBJ databases">
        <title>Description of novel actinomycetes strains, isolated from tidal flat sediment.</title>
        <authorList>
            <person name="Lu C."/>
        </authorList>
    </citation>
    <scope>NUCLEOTIDE SEQUENCE [LARGE SCALE GENOMIC DNA]</scope>
    <source>
        <strain evidence="2 3">SYSU T00b441</strain>
    </source>
</reference>
<comment type="caution">
    <text evidence="2">The sequence shown here is derived from an EMBL/GenBank/DDBJ whole genome shotgun (WGS) entry which is preliminary data.</text>
</comment>
<gene>
    <name evidence="2" type="ORF">Q6348_09875</name>
</gene>
<dbReference type="Gene3D" id="3.40.960.10">
    <property type="entry name" value="VSR Endonuclease"/>
    <property type="match status" value="1"/>
</dbReference>